<dbReference type="InterPro" id="IPR024571">
    <property type="entry name" value="ERAP1-like_C_dom"/>
</dbReference>
<dbReference type="InterPro" id="IPR050344">
    <property type="entry name" value="Peptidase_M1_aminopeptidases"/>
</dbReference>
<sequence length="861" mass="99816">MKTLLQISVFVASIFFADGSNQIELSTAPFPVKLPKVRNKIWNMDNFFATPPHFDINMKYTWEKRFKVVPDIIQSHVRVTGQNKEKAKRIVLEGYMMKFNTTSIQVKCQGRVLEAKEINLNFNSFYPLVYIVFQNEIEAFSELEIYMEYTMQLDDWSIWHESGDENRILVNHKSGERTNHPIACNFMFPCFGNGVTSTFNLTIIRENDYSSVANGEVVKIKRESQPEGSYSDEYTWLTAVLPEVVGFVIFSNDFQYVESVCGKDNTSIRVYAPKEDINMNVFQYTANVSAEIFTYFEEKTGTFPEVSKFDFFFIPQSHTLIDIRGINVYGYSTNFDSNRNPTGQLELTKAKMINRIIPELTKQGLDPLGKYGGSKYINARFIEYHALAHVCSFNSTLSDLAIYQDLKDIEELNRHTAEDELRFSNKYALLLRYMKSVMYDYELSIFYQQEWLIAPRVTDTFIEKKGMPLISVSIANETHFAFKQEPFHNKELDAEASHEKSELWTLPVTHIQNLQKQNYTILTPDEIVAFTSGNTDEHIFVNPDGTGYHRTLYNDPILFSRIQTQLNRNHESFTPLARARLLSDYFTFAENGYSNYSSALRLTGYLTKETSVVVWTAFLDKFIDVYSKFLNHPKYHIIEFFLMQKVDFHLREMEKLSDLSEELQLLRENLLSVSCRFRSIRDKILDPPYCLFYARELFRLWSSDPNGVSPLDSISPWSLRPELKCAIVASSGMESFQFMFTKFRNSTRTSNTYNDTLRSLGCAQDTDVIQVLLEKTLQHPSDGGFSPLEVYYLLIFMIKSPASNGRPQIITFISKNYKQLVKKVGNNGDGFMVYLVNSLANHVYTLEKRNEVRSHIFTHWV</sequence>
<keyword evidence="2" id="KW-0175">Coiled coil</keyword>
<evidence type="ECO:0000313" key="5">
    <source>
        <dbReference type="EMBL" id="CAL8147138.1"/>
    </source>
</evidence>
<gene>
    <name evidence="5" type="ORF">ODALV1_LOCUS31048</name>
</gene>
<keyword evidence="3" id="KW-0732">Signal</keyword>
<feature type="chain" id="PRO_5045431159" description="ERAP1-like C-terminal domain-containing protein" evidence="3">
    <location>
        <begin position="20"/>
        <end position="861"/>
    </location>
</feature>
<evidence type="ECO:0000256" key="3">
    <source>
        <dbReference type="SAM" id="SignalP"/>
    </source>
</evidence>
<feature type="domain" description="ERAP1-like C-terminal" evidence="4">
    <location>
        <begin position="539"/>
        <end position="854"/>
    </location>
</feature>
<accession>A0ABP1S8E4</accession>
<organism evidence="5 6">
    <name type="scientific">Orchesella dallaii</name>
    <dbReference type="NCBI Taxonomy" id="48710"/>
    <lineage>
        <taxon>Eukaryota</taxon>
        <taxon>Metazoa</taxon>
        <taxon>Ecdysozoa</taxon>
        <taxon>Arthropoda</taxon>
        <taxon>Hexapoda</taxon>
        <taxon>Collembola</taxon>
        <taxon>Entomobryomorpha</taxon>
        <taxon>Entomobryoidea</taxon>
        <taxon>Orchesellidae</taxon>
        <taxon>Orchesellinae</taxon>
        <taxon>Orchesella</taxon>
    </lineage>
</organism>
<name>A0ABP1S8E4_9HEXA</name>
<dbReference type="SUPFAM" id="SSF63737">
    <property type="entry name" value="Leukotriene A4 hydrolase N-terminal domain"/>
    <property type="match status" value="1"/>
</dbReference>
<keyword evidence="6" id="KW-1185">Reference proteome</keyword>
<comment type="caution">
    <text evidence="5">The sequence shown here is derived from an EMBL/GenBank/DDBJ whole genome shotgun (WGS) entry which is preliminary data.</text>
</comment>
<evidence type="ECO:0000256" key="2">
    <source>
        <dbReference type="SAM" id="Coils"/>
    </source>
</evidence>
<feature type="signal peptide" evidence="3">
    <location>
        <begin position="1"/>
        <end position="19"/>
    </location>
</feature>
<dbReference type="EMBL" id="CAXLJM020000164">
    <property type="protein sequence ID" value="CAL8147138.1"/>
    <property type="molecule type" value="Genomic_DNA"/>
</dbReference>
<reference evidence="5 6" key="1">
    <citation type="submission" date="2024-08" db="EMBL/GenBank/DDBJ databases">
        <authorList>
            <person name="Cucini C."/>
            <person name="Frati F."/>
        </authorList>
    </citation>
    <scope>NUCLEOTIDE SEQUENCE [LARGE SCALE GENOMIC DNA]</scope>
</reference>
<dbReference type="InterPro" id="IPR042097">
    <property type="entry name" value="Aminopeptidase_N-like_N_sf"/>
</dbReference>
<dbReference type="Gene3D" id="2.60.40.1910">
    <property type="match status" value="1"/>
</dbReference>
<evidence type="ECO:0000313" key="6">
    <source>
        <dbReference type="Proteomes" id="UP001642540"/>
    </source>
</evidence>
<dbReference type="Pfam" id="PF11838">
    <property type="entry name" value="ERAP1_C"/>
    <property type="match status" value="1"/>
</dbReference>
<dbReference type="Proteomes" id="UP001642540">
    <property type="component" value="Unassembled WGS sequence"/>
</dbReference>
<protein>
    <recommendedName>
        <fullName evidence="4">ERAP1-like C-terminal domain-containing protein</fullName>
    </recommendedName>
</protein>
<dbReference type="Gene3D" id="1.25.50.20">
    <property type="match status" value="1"/>
</dbReference>
<dbReference type="Gene3D" id="2.60.40.1730">
    <property type="entry name" value="tricorn interacting facor f3 domain"/>
    <property type="match status" value="1"/>
</dbReference>
<dbReference type="PANTHER" id="PTHR11533">
    <property type="entry name" value="PROTEASE M1 ZINC METALLOPROTEASE"/>
    <property type="match status" value="1"/>
</dbReference>
<evidence type="ECO:0000259" key="4">
    <source>
        <dbReference type="Pfam" id="PF11838"/>
    </source>
</evidence>
<evidence type="ECO:0000256" key="1">
    <source>
        <dbReference type="ARBA" id="ARBA00010136"/>
    </source>
</evidence>
<dbReference type="PANTHER" id="PTHR11533:SF299">
    <property type="entry name" value="AMINOPEPTIDASE"/>
    <property type="match status" value="1"/>
</dbReference>
<feature type="coiled-coil region" evidence="2">
    <location>
        <begin position="649"/>
        <end position="676"/>
    </location>
</feature>
<comment type="similarity">
    <text evidence="1">Belongs to the peptidase M1 family.</text>
</comment>
<proteinExistence type="inferred from homology"/>